<feature type="chain" id="PRO_5045793417" evidence="1">
    <location>
        <begin position="24"/>
        <end position="248"/>
    </location>
</feature>
<comment type="caution">
    <text evidence="2">The sequence shown here is derived from an EMBL/GenBank/DDBJ whole genome shotgun (WGS) entry which is preliminary data.</text>
</comment>
<name>A0ABR8XCD7_9BACL</name>
<evidence type="ECO:0000313" key="3">
    <source>
        <dbReference type="Proteomes" id="UP000640930"/>
    </source>
</evidence>
<evidence type="ECO:0000256" key="1">
    <source>
        <dbReference type="SAM" id="SignalP"/>
    </source>
</evidence>
<reference evidence="2 3" key="1">
    <citation type="submission" date="2020-08" db="EMBL/GenBank/DDBJ databases">
        <title>A Genomic Blueprint of the Chicken Gut Microbiome.</title>
        <authorList>
            <person name="Gilroy R."/>
            <person name="Ravi A."/>
            <person name="Getino M."/>
            <person name="Pursley I."/>
            <person name="Horton D.L."/>
            <person name="Alikhan N.-F."/>
            <person name="Baker D."/>
            <person name="Gharbi K."/>
            <person name="Hall N."/>
            <person name="Watson M."/>
            <person name="Adriaenssens E.M."/>
            <person name="Foster-Nyarko E."/>
            <person name="Jarju S."/>
            <person name="Secka A."/>
            <person name="Antonio M."/>
            <person name="Oren A."/>
            <person name="Chaudhuri R."/>
            <person name="La Ragione R.M."/>
            <person name="Hildebrand F."/>
            <person name="Pallen M.J."/>
        </authorList>
    </citation>
    <scope>NUCLEOTIDE SEQUENCE [LARGE SCALE GENOMIC DNA]</scope>
    <source>
        <strain evidence="2 3">Re31</strain>
    </source>
</reference>
<accession>A0ABR8XCD7</accession>
<gene>
    <name evidence="2" type="ORF">H9636_09560</name>
</gene>
<sequence>MKNVLIVLLTICLVMGVSGCMQNSSEEDNQQKIDDMLSYINSKYDENFEAVEYIPGEEGFNDFTNQNTLIAKNNLGITILVTEFLGKKGEYQDNYRNMLASYLFKKELGIEDLSYITNSKFYVSGNIQDTDGVDVNDLKNNFNDYITSLNSINTFIYINEPLESVNLEEIYNLYSKINSYNFDVNTFSLGFEGDINKSSEYLEKYRYLGKLKRWNEYDESLTAYMRLLQETNLTFEEFKKRLYEGIND</sequence>
<dbReference type="PROSITE" id="PS51257">
    <property type="entry name" value="PROKAR_LIPOPROTEIN"/>
    <property type="match status" value="1"/>
</dbReference>
<feature type="signal peptide" evidence="1">
    <location>
        <begin position="1"/>
        <end position="23"/>
    </location>
</feature>
<keyword evidence="1" id="KW-0732">Signal</keyword>
<proteinExistence type="predicted"/>
<dbReference type="EMBL" id="JACSQA010000012">
    <property type="protein sequence ID" value="MBD8026906.1"/>
    <property type="molecule type" value="Genomic_DNA"/>
</dbReference>
<keyword evidence="3" id="KW-1185">Reference proteome</keyword>
<evidence type="ECO:0000313" key="2">
    <source>
        <dbReference type="EMBL" id="MBD8026906.1"/>
    </source>
</evidence>
<dbReference type="RefSeq" id="WP_191707391.1">
    <property type="nucleotide sequence ID" value="NZ_JACSQA010000012.1"/>
</dbReference>
<organism evidence="2 3">
    <name type="scientific">Ureibacillus galli</name>
    <dbReference type="NCBI Taxonomy" id="2762222"/>
    <lineage>
        <taxon>Bacteria</taxon>
        <taxon>Bacillati</taxon>
        <taxon>Bacillota</taxon>
        <taxon>Bacilli</taxon>
        <taxon>Bacillales</taxon>
        <taxon>Caryophanaceae</taxon>
        <taxon>Ureibacillus</taxon>
    </lineage>
</organism>
<protein>
    <submittedName>
        <fullName evidence="2">Uncharacterized protein</fullName>
    </submittedName>
</protein>
<dbReference type="Proteomes" id="UP000640930">
    <property type="component" value="Unassembled WGS sequence"/>
</dbReference>